<protein>
    <recommendedName>
        <fullName evidence="3 7">Flagellar basal-body rod protein FlgG</fullName>
    </recommendedName>
    <alternativeName>
        <fullName evidence="6 8">Distal rod protein</fullName>
    </alternativeName>
</protein>
<evidence type="ECO:0000259" key="10">
    <source>
        <dbReference type="Pfam" id="PF06429"/>
    </source>
</evidence>
<feature type="domain" description="Flagellar basal body rod protein N-terminal" evidence="9">
    <location>
        <begin position="8"/>
        <end position="35"/>
    </location>
</feature>
<evidence type="ECO:0000256" key="2">
    <source>
        <dbReference type="ARBA" id="ARBA00009677"/>
    </source>
</evidence>
<dbReference type="InterPro" id="IPR010930">
    <property type="entry name" value="Flg_bb/hook_C_dom"/>
</dbReference>
<dbReference type="InterPro" id="IPR019776">
    <property type="entry name" value="Flagellar_basal_body_rod_CS"/>
</dbReference>
<evidence type="ECO:0000256" key="6">
    <source>
        <dbReference type="ARBA" id="ARBA00032912"/>
    </source>
</evidence>
<evidence type="ECO:0000259" key="9">
    <source>
        <dbReference type="Pfam" id="PF00460"/>
    </source>
</evidence>
<reference evidence="12 13" key="1">
    <citation type="submission" date="2012-12" db="EMBL/GenBank/DDBJ databases">
        <title>Genome assembly of Marinobacter sp. AK21.</title>
        <authorList>
            <person name="Khatri I."/>
            <person name="Kumar R."/>
            <person name="Vaidya B."/>
            <person name="Subramanian S."/>
            <person name="Pinnaka A."/>
        </authorList>
    </citation>
    <scope>NUCLEOTIDE SEQUENCE [LARGE SCALE GENOMIC DNA]</scope>
    <source>
        <strain evidence="12 13">AK21</strain>
    </source>
</reference>
<dbReference type="SUPFAM" id="SSF117143">
    <property type="entry name" value="Flagellar hook protein flgE"/>
    <property type="match status" value="1"/>
</dbReference>
<organism evidence="12 13">
    <name type="scientific">Marinobacter nitratireducens</name>
    <dbReference type="NCBI Taxonomy" id="1137280"/>
    <lineage>
        <taxon>Bacteria</taxon>
        <taxon>Pseudomonadati</taxon>
        <taxon>Pseudomonadota</taxon>
        <taxon>Gammaproteobacteria</taxon>
        <taxon>Pseudomonadales</taxon>
        <taxon>Marinobacteraceae</taxon>
        <taxon>Marinobacter</taxon>
    </lineage>
</organism>
<keyword evidence="4 8" id="KW-0975">Bacterial flagellum</keyword>
<dbReference type="InterPro" id="IPR020013">
    <property type="entry name" value="Flagellar_FlgE/F/G"/>
</dbReference>
<evidence type="ECO:0000259" key="11">
    <source>
        <dbReference type="Pfam" id="PF22692"/>
    </source>
</evidence>
<dbReference type="NCBIfam" id="TIGR02488">
    <property type="entry name" value="flgG_G_neg"/>
    <property type="match status" value="1"/>
</dbReference>
<comment type="subcellular location">
    <subcellularLocation>
        <location evidence="1 8">Bacterial flagellum basal body</location>
    </subcellularLocation>
</comment>
<dbReference type="GO" id="GO:0071978">
    <property type="term" value="P:bacterial-type flagellum-dependent swarming motility"/>
    <property type="evidence" value="ECO:0007669"/>
    <property type="project" value="TreeGrafter"/>
</dbReference>
<evidence type="ECO:0000256" key="8">
    <source>
        <dbReference type="RuleBase" id="RU362116"/>
    </source>
</evidence>
<comment type="caution">
    <text evidence="12">The sequence shown here is derived from an EMBL/GenBank/DDBJ whole genome shotgun (WGS) entry which is preliminary data.</text>
</comment>
<dbReference type="InterPro" id="IPR012834">
    <property type="entry name" value="FlgG_G_neg"/>
</dbReference>
<dbReference type="NCBIfam" id="TIGR03506">
    <property type="entry name" value="FlgEFG_subfam"/>
    <property type="match status" value="2"/>
</dbReference>
<gene>
    <name evidence="12" type="ORF">D777_01228</name>
</gene>
<dbReference type="Pfam" id="PF00460">
    <property type="entry name" value="Flg_bb_rod"/>
    <property type="match status" value="1"/>
</dbReference>
<keyword evidence="12" id="KW-0282">Flagellum</keyword>
<accession>A0A072N4I3</accession>
<dbReference type="PATRIC" id="fig|1137280.3.peg.1042"/>
<keyword evidence="13" id="KW-1185">Reference proteome</keyword>
<dbReference type="RefSeq" id="WP_036129360.1">
    <property type="nucleotide sequence ID" value="NZ_ANIE01000003.1"/>
</dbReference>
<dbReference type="PANTHER" id="PTHR30435">
    <property type="entry name" value="FLAGELLAR PROTEIN"/>
    <property type="match status" value="1"/>
</dbReference>
<comment type="similarity">
    <text evidence="2 8">Belongs to the flagella basal body rod proteins family.</text>
</comment>
<dbReference type="Pfam" id="PF22692">
    <property type="entry name" value="LlgE_F_G_D1"/>
    <property type="match status" value="1"/>
</dbReference>
<dbReference type="Pfam" id="PF06429">
    <property type="entry name" value="Flg_bbr_C"/>
    <property type="match status" value="1"/>
</dbReference>
<feature type="domain" description="Flagellar hook protein FlgE/F/G-like D1" evidence="11">
    <location>
        <begin position="96"/>
        <end position="159"/>
    </location>
</feature>
<dbReference type="InterPro" id="IPR037925">
    <property type="entry name" value="FlgE/F/G-like"/>
</dbReference>
<dbReference type="AlphaFoldDB" id="A0A072N4I3"/>
<evidence type="ECO:0000313" key="13">
    <source>
        <dbReference type="Proteomes" id="UP000035057"/>
    </source>
</evidence>
<dbReference type="OrthoDB" id="9804559at2"/>
<feature type="domain" description="Flagellar basal-body/hook protein C-terminal" evidence="10">
    <location>
        <begin position="216"/>
        <end position="259"/>
    </location>
</feature>
<keyword evidence="12" id="KW-0966">Cell projection</keyword>
<sequence>MHPALWVSKTGLSAQDTNMSTISNNLANVNTTGFKRDRAVFQDLLYQINRQPGGLSTQNSELPSGLQLGTGVRVVGTAKQFSQGNLQITEQPLDMAVNGRGFFQVQLPDGQIAYTRDGQFQLNSNGDVVNPDGYALSPAITIPDNATTVTIGKDGTVTAVTDDQASPINLGQITLVDFINPQGLQAIGNNLFKATNASGDPTEGEAGLAGLGTIEQGTVEASNVEVVEELVNMITTQRAYEMNSKVVSTTDQMLQFITNNIG</sequence>
<evidence type="ECO:0000256" key="4">
    <source>
        <dbReference type="ARBA" id="ARBA00023143"/>
    </source>
</evidence>
<dbReference type="EMBL" id="ANIE01000003">
    <property type="protein sequence ID" value="KEF32594.1"/>
    <property type="molecule type" value="Genomic_DNA"/>
</dbReference>
<dbReference type="Proteomes" id="UP000035057">
    <property type="component" value="Unassembled WGS sequence"/>
</dbReference>
<dbReference type="InterPro" id="IPR001444">
    <property type="entry name" value="Flag_bb_rod_N"/>
</dbReference>
<keyword evidence="12" id="KW-0969">Cilium</keyword>
<dbReference type="PANTHER" id="PTHR30435:SF19">
    <property type="entry name" value="FLAGELLAR BASAL-BODY ROD PROTEIN FLGG"/>
    <property type="match status" value="1"/>
</dbReference>
<evidence type="ECO:0000256" key="1">
    <source>
        <dbReference type="ARBA" id="ARBA00004117"/>
    </source>
</evidence>
<comment type="subunit">
    <text evidence="5 8">The basal body constitutes a major portion of the flagellar organelle and consists of four rings (L,P,S, and M) mounted on a central rod. The rod consists of about 26 subunits of FlgG in the distal portion, and FlgB, FlgC and FlgF are thought to build up the proximal portion of the rod with about 6 subunits each.</text>
</comment>
<evidence type="ECO:0000256" key="3">
    <source>
        <dbReference type="ARBA" id="ARBA00017948"/>
    </source>
</evidence>
<name>A0A072N4I3_9GAMM</name>
<dbReference type="PROSITE" id="PS00588">
    <property type="entry name" value="FLAGELLA_BB_ROD"/>
    <property type="match status" value="1"/>
</dbReference>
<proteinExistence type="inferred from homology"/>
<dbReference type="InterPro" id="IPR053967">
    <property type="entry name" value="LlgE_F_G-like_D1"/>
</dbReference>
<dbReference type="STRING" id="1137280.D777_01228"/>
<dbReference type="GO" id="GO:0009426">
    <property type="term" value="C:bacterial-type flagellum basal body, distal rod"/>
    <property type="evidence" value="ECO:0007669"/>
    <property type="project" value="UniProtKB-UniRule"/>
</dbReference>
<evidence type="ECO:0000256" key="7">
    <source>
        <dbReference type="NCBIfam" id="TIGR02488"/>
    </source>
</evidence>
<evidence type="ECO:0000256" key="5">
    <source>
        <dbReference type="ARBA" id="ARBA00025933"/>
    </source>
</evidence>
<evidence type="ECO:0000313" key="12">
    <source>
        <dbReference type="EMBL" id="KEF32594.1"/>
    </source>
</evidence>